<evidence type="ECO:0000256" key="4">
    <source>
        <dbReference type="ARBA" id="ARBA00022723"/>
    </source>
</evidence>
<dbReference type="FunFam" id="1.10.630.10:FF:000011">
    <property type="entry name" value="Cytochrome P450 83B1"/>
    <property type="match status" value="1"/>
</dbReference>
<keyword evidence="7 10" id="KW-0503">Monooxygenase</keyword>
<reference evidence="12 13" key="1">
    <citation type="submission" date="2024-05" db="EMBL/GenBank/DDBJ databases">
        <title>De novo assembly of an allotetraploid wild potato.</title>
        <authorList>
            <person name="Hosaka A.J."/>
        </authorList>
    </citation>
    <scope>NUCLEOTIDE SEQUENCE [LARGE SCALE GENOMIC DNA]</scope>
    <source>
        <tissue evidence="12">Young leaves</tissue>
    </source>
</reference>
<evidence type="ECO:0000256" key="2">
    <source>
        <dbReference type="ARBA" id="ARBA00010617"/>
    </source>
</evidence>
<dbReference type="PANTHER" id="PTHR47955">
    <property type="entry name" value="CYTOCHROME P450 FAMILY 71 PROTEIN"/>
    <property type="match status" value="1"/>
</dbReference>
<dbReference type="Gene3D" id="1.10.630.10">
    <property type="entry name" value="Cytochrome P450"/>
    <property type="match status" value="1"/>
</dbReference>
<dbReference type="InterPro" id="IPR002401">
    <property type="entry name" value="Cyt_P450_E_grp-I"/>
</dbReference>
<keyword evidence="11" id="KW-0812">Transmembrane</keyword>
<feature type="binding site" description="axial binding residue" evidence="9">
    <location>
        <position position="458"/>
    </location>
    <ligand>
        <name>heme</name>
        <dbReference type="ChEBI" id="CHEBI:30413"/>
    </ligand>
    <ligandPart>
        <name>Fe</name>
        <dbReference type="ChEBI" id="CHEBI:18248"/>
    </ligandPart>
</feature>
<feature type="transmembrane region" description="Helical" evidence="11">
    <location>
        <begin position="15"/>
        <end position="37"/>
    </location>
</feature>
<dbReference type="SUPFAM" id="SSF48264">
    <property type="entry name" value="Cytochrome P450"/>
    <property type="match status" value="1"/>
</dbReference>
<evidence type="ECO:0000256" key="1">
    <source>
        <dbReference type="ARBA" id="ARBA00001971"/>
    </source>
</evidence>
<dbReference type="AlphaFoldDB" id="A0ABD2RY01"/>
<evidence type="ECO:0000256" key="6">
    <source>
        <dbReference type="ARBA" id="ARBA00023004"/>
    </source>
</evidence>
<dbReference type="InterPro" id="IPR017972">
    <property type="entry name" value="Cyt_P450_CS"/>
</dbReference>
<keyword evidence="11" id="KW-1133">Transmembrane helix</keyword>
<dbReference type="EMBL" id="JBJKTR010000018">
    <property type="protein sequence ID" value="KAL3336102.1"/>
    <property type="molecule type" value="Genomic_DNA"/>
</dbReference>
<proteinExistence type="inferred from homology"/>
<dbReference type="InterPro" id="IPR036396">
    <property type="entry name" value="Cyt_P450_sf"/>
</dbReference>
<dbReference type="InterPro" id="IPR001128">
    <property type="entry name" value="Cyt_P450"/>
</dbReference>
<keyword evidence="3 9" id="KW-0349">Heme</keyword>
<dbReference type="Proteomes" id="UP001627284">
    <property type="component" value="Unassembled WGS sequence"/>
</dbReference>
<dbReference type="PRINTS" id="PR00385">
    <property type="entry name" value="P450"/>
</dbReference>
<feature type="non-terminal residue" evidence="12">
    <location>
        <position position="1"/>
    </location>
</feature>
<dbReference type="PRINTS" id="PR00463">
    <property type="entry name" value="EP450I"/>
</dbReference>
<evidence type="ECO:0000256" key="9">
    <source>
        <dbReference type="PIRSR" id="PIRSR602401-1"/>
    </source>
</evidence>
<dbReference type="GO" id="GO:0046872">
    <property type="term" value="F:metal ion binding"/>
    <property type="evidence" value="ECO:0007669"/>
    <property type="project" value="UniProtKB-KW"/>
</dbReference>
<evidence type="ECO:0000313" key="13">
    <source>
        <dbReference type="Proteomes" id="UP001627284"/>
    </source>
</evidence>
<dbReference type="Pfam" id="PF00067">
    <property type="entry name" value="p450"/>
    <property type="match status" value="1"/>
</dbReference>
<accession>A0ABD2RY01</accession>
<sequence length="517" mass="59095">KDHYLSRNLDQNSKMSFIFILKMLASFFLFLFILFSFTKKKNKGKKLPPSPRKLPIIGNLHQLGKLPHRSLQKLSNEYGDFIFLQLGSIPTLLVSSADVAKEIFRVHDVAFAGRPPLYAARRLSYNCCNVSFAPYGNYWREARKILALELLGAKRVESFSSIRDEEVSRLIQEIGNSLNSSINISALALTLSNNVVCRVAFGKGSDDESGYDNGGKKFHEILYDTQELLGELNVADYFPKMAWINKFNGLDERLEKNFRELDKYYDKVIEDHVDSRNWIKEKDDEDLVDVLLRIQKDPNQDIPLQDSHIKGLLADIFVAGTDTSATTIEWIMAELILNPKVMKKVQQEVRQVAKGKQKVQETDLYKLKYMKLVVKEALRLHPPAPLLIPRVTTSSCKIMDYEIPENTRVLINATAIGTDPKYWKNPLTFIPERFLNKDIDYRGQNYEFLPFGAGRRGCPGINFSVPLVELAIANLLFHYDWTLPQGMKAKDLDMEEALGLTMHKKIPLCLAASYYDL</sequence>
<protein>
    <recommendedName>
        <fullName evidence="14">Cytochrome P450 71A9</fullName>
    </recommendedName>
</protein>
<keyword evidence="4 9" id="KW-0479">Metal-binding</keyword>
<comment type="cofactor">
    <cofactor evidence="1 9">
        <name>heme</name>
        <dbReference type="ChEBI" id="CHEBI:30413"/>
    </cofactor>
</comment>
<dbReference type="PANTHER" id="PTHR47955:SF19">
    <property type="entry name" value="CYTOCHROME P450 71A9-LIKE ISOFORM X1"/>
    <property type="match status" value="1"/>
</dbReference>
<name>A0ABD2RY01_9SOLN</name>
<comment type="function">
    <text evidence="8">May have a role in maturation, such as during flavor formation or other metabolite production specific to aging tissues.</text>
</comment>
<gene>
    <name evidence="12" type="ORF">AABB24_032037</name>
</gene>
<comment type="caution">
    <text evidence="12">The sequence shown here is derived from an EMBL/GenBank/DDBJ whole genome shotgun (WGS) entry which is preliminary data.</text>
</comment>
<evidence type="ECO:0000256" key="8">
    <source>
        <dbReference type="ARBA" id="ARBA00055645"/>
    </source>
</evidence>
<evidence type="ECO:0000256" key="3">
    <source>
        <dbReference type="ARBA" id="ARBA00022617"/>
    </source>
</evidence>
<evidence type="ECO:0000313" key="12">
    <source>
        <dbReference type="EMBL" id="KAL3336102.1"/>
    </source>
</evidence>
<evidence type="ECO:0008006" key="14">
    <source>
        <dbReference type="Google" id="ProtNLM"/>
    </source>
</evidence>
<keyword evidence="5 10" id="KW-0560">Oxidoreductase</keyword>
<dbReference type="CDD" id="cd11072">
    <property type="entry name" value="CYP71-like"/>
    <property type="match status" value="1"/>
</dbReference>
<dbReference type="PROSITE" id="PS00086">
    <property type="entry name" value="CYTOCHROME_P450"/>
    <property type="match status" value="1"/>
</dbReference>
<evidence type="ECO:0000256" key="10">
    <source>
        <dbReference type="RuleBase" id="RU000461"/>
    </source>
</evidence>
<comment type="similarity">
    <text evidence="2 10">Belongs to the cytochrome P450 family.</text>
</comment>
<keyword evidence="6 9" id="KW-0408">Iron</keyword>
<keyword evidence="13" id="KW-1185">Reference proteome</keyword>
<evidence type="ECO:0000256" key="11">
    <source>
        <dbReference type="SAM" id="Phobius"/>
    </source>
</evidence>
<evidence type="ECO:0000256" key="7">
    <source>
        <dbReference type="ARBA" id="ARBA00023033"/>
    </source>
</evidence>
<keyword evidence="11" id="KW-0472">Membrane</keyword>
<evidence type="ECO:0000256" key="5">
    <source>
        <dbReference type="ARBA" id="ARBA00023002"/>
    </source>
</evidence>
<dbReference type="GO" id="GO:0004497">
    <property type="term" value="F:monooxygenase activity"/>
    <property type="evidence" value="ECO:0007669"/>
    <property type="project" value="UniProtKB-KW"/>
</dbReference>
<organism evidence="12 13">
    <name type="scientific">Solanum stoloniferum</name>
    <dbReference type="NCBI Taxonomy" id="62892"/>
    <lineage>
        <taxon>Eukaryota</taxon>
        <taxon>Viridiplantae</taxon>
        <taxon>Streptophyta</taxon>
        <taxon>Embryophyta</taxon>
        <taxon>Tracheophyta</taxon>
        <taxon>Spermatophyta</taxon>
        <taxon>Magnoliopsida</taxon>
        <taxon>eudicotyledons</taxon>
        <taxon>Gunneridae</taxon>
        <taxon>Pentapetalae</taxon>
        <taxon>asterids</taxon>
        <taxon>lamiids</taxon>
        <taxon>Solanales</taxon>
        <taxon>Solanaceae</taxon>
        <taxon>Solanoideae</taxon>
        <taxon>Solaneae</taxon>
        <taxon>Solanum</taxon>
    </lineage>
</organism>